<dbReference type="PANTHER" id="PTHR18952">
    <property type="entry name" value="CARBONIC ANHYDRASE"/>
    <property type="match status" value="1"/>
</dbReference>
<evidence type="ECO:0000256" key="2">
    <source>
        <dbReference type="ARBA" id="ARBA00010718"/>
    </source>
</evidence>
<comment type="catalytic activity">
    <reaction evidence="6">
        <text>hydrogencarbonate + H(+) = CO2 + H2O</text>
        <dbReference type="Rhea" id="RHEA:10748"/>
        <dbReference type="ChEBI" id="CHEBI:15377"/>
        <dbReference type="ChEBI" id="CHEBI:15378"/>
        <dbReference type="ChEBI" id="CHEBI:16526"/>
        <dbReference type="ChEBI" id="CHEBI:17544"/>
        <dbReference type="EC" id="4.2.1.1"/>
    </reaction>
</comment>
<feature type="region of interest" description="Disordered" evidence="7">
    <location>
        <begin position="243"/>
        <end position="263"/>
    </location>
</feature>
<feature type="region of interest" description="Disordered" evidence="7">
    <location>
        <begin position="795"/>
        <end position="816"/>
    </location>
</feature>
<comment type="cofactor">
    <cofactor evidence="6">
        <name>Zn(2+)</name>
        <dbReference type="ChEBI" id="CHEBI:29105"/>
    </cofactor>
</comment>
<dbReference type="AlphaFoldDB" id="A0A9D4QQH7"/>
<dbReference type="GO" id="GO:0008270">
    <property type="term" value="F:zinc ion binding"/>
    <property type="evidence" value="ECO:0007669"/>
    <property type="project" value="UniProtKB-UniRule"/>
</dbReference>
<dbReference type="PANTHER" id="PTHR18952:SF124">
    <property type="entry name" value="CARBONIC ANHYDRASE 7"/>
    <property type="match status" value="1"/>
</dbReference>
<dbReference type="Gene3D" id="3.10.200.10">
    <property type="entry name" value="Alpha carbonic anhydrase"/>
    <property type="match status" value="4"/>
</dbReference>
<evidence type="ECO:0000256" key="4">
    <source>
        <dbReference type="ARBA" id="ARBA00022723"/>
    </source>
</evidence>
<feature type="domain" description="Alpha-carbonic anhydrase" evidence="8">
    <location>
        <begin position="843"/>
        <end position="1064"/>
    </location>
</feature>
<dbReference type="InterPro" id="IPR018338">
    <property type="entry name" value="Carbonic_anhydrase_a-class_CS"/>
</dbReference>
<name>A0A9D4QQH7_DREPO</name>
<feature type="domain" description="Alpha-carbonic anhydrase" evidence="8">
    <location>
        <begin position="566"/>
        <end position="821"/>
    </location>
</feature>
<dbReference type="EMBL" id="JAIWYP010000004">
    <property type="protein sequence ID" value="KAH3838620.1"/>
    <property type="molecule type" value="Genomic_DNA"/>
</dbReference>
<dbReference type="GO" id="GO:0004089">
    <property type="term" value="F:carbonate dehydratase activity"/>
    <property type="evidence" value="ECO:0007669"/>
    <property type="project" value="UniProtKB-UniRule"/>
</dbReference>
<feature type="non-terminal residue" evidence="9">
    <location>
        <position position="1"/>
    </location>
</feature>
<evidence type="ECO:0000259" key="8">
    <source>
        <dbReference type="PROSITE" id="PS51144"/>
    </source>
</evidence>
<dbReference type="CDD" id="cd00326">
    <property type="entry name" value="alpha_CA"/>
    <property type="match status" value="1"/>
</dbReference>
<keyword evidence="5 6" id="KW-0862">Zinc</keyword>
<comment type="subcellular location">
    <subcellularLocation>
        <location evidence="1">Secreted</location>
    </subcellularLocation>
</comment>
<gene>
    <name evidence="9" type="ORF">DPMN_112029</name>
</gene>
<evidence type="ECO:0000256" key="3">
    <source>
        <dbReference type="ARBA" id="ARBA00022525"/>
    </source>
</evidence>
<sequence length="1064" mass="118264">MDRNFVIMSSLGCSFTDVATERQRSNAPVNDASLGIHGEKWSLYLEQGFPDCRWQPTRLYVDYIPEDDVQLQNNGHSVMCQITKIGYLKGGPLGNQHFRLEQFHLHWGADDNRGSEHTIDGKMFAAELHLVHWNTKYGTFAEAVTKSDGLAVLGVMIKPGHKHRGFSAVSDNLNELSTSGSKASFPISFDPTSLLPDNISAYWTYEGSLTTPPLFESVQWIVFKEPVEFSDQQLNALRRLTSSDGHDMQDNYRPPVPTKGRKVRSTFRLSEQRVLSEQRQVSERKPKPAHWGYTGNNGPSTWNKDFPIAEGSRQSPIDIVTSEAVCDIGLMASHPLSVDYTPEDETQLQNNGHSVMCQITKAGYLTGGPLGKQQFRLEQFHLHWGADDNRGSEHTIDGKMFASELHLVHWNTKYGTFAEAVTKSDGLAVLGVMIKPGLNHRGFSAVSENLSSLKKPGSKASFPISLDPTSLLPDNISAYWTYEGSLTTPPLFESVQWIVFKEPVEFSNQQLNTLRSLTSSDGDHMQDNYRPTVPTKGRKVRSTFQLPEQQLLPEKHQVSEQKPKTAHWGYTETNGPSTWNKDFPIAGGSRQSPINIVTSEAVCDISLVASIPLSVDYTPEDETQLSNNGHSVMCQITKTGYLTGGPLGKQQFRLEQFHLHWGADDHRGSEHTIDGKMFASELHLVHWNTKYGTFAEAVTKSDGLAVLGVMIKPGLTHRGFSAVSDNLSSLRTPGSKATFPISLDPASLLPVNISAYWTYEGSLTTPPLFESVQWIVFKEPVEFSHQQLNALRGLTSSDGHHMQDNYRPPVPTKGRKVRSTFQLPEQRLLPGKQKVSEQKPKAAHWGYTETNGPSTWNKDFPIAEGIRQSPIDIVTSEAVCDIGLTASEPLSVDYTPEDETQLQNNGHSVMCQITKTGYLTGGPLGKQQFRLEQFHLHWGADDNRGSEHTIDGKMFASELHLVHWNTKYGTFAEAVTKSDGLAVLGVMIKPGLNHRGFSAVSDNVSSLRTPGSKAIFPISLDPTSLLPDNISAYWTYEGSLTTPPLFESVQWIVFKEPVEFSDQQ</sequence>
<evidence type="ECO:0000313" key="9">
    <source>
        <dbReference type="EMBL" id="KAH3838620.1"/>
    </source>
</evidence>
<evidence type="ECO:0000256" key="5">
    <source>
        <dbReference type="ARBA" id="ARBA00022833"/>
    </source>
</evidence>
<organism evidence="9 10">
    <name type="scientific">Dreissena polymorpha</name>
    <name type="common">Zebra mussel</name>
    <name type="synonym">Mytilus polymorpha</name>
    <dbReference type="NCBI Taxonomy" id="45954"/>
    <lineage>
        <taxon>Eukaryota</taxon>
        <taxon>Metazoa</taxon>
        <taxon>Spiralia</taxon>
        <taxon>Lophotrochozoa</taxon>
        <taxon>Mollusca</taxon>
        <taxon>Bivalvia</taxon>
        <taxon>Autobranchia</taxon>
        <taxon>Heteroconchia</taxon>
        <taxon>Euheterodonta</taxon>
        <taxon>Imparidentia</taxon>
        <taxon>Neoheterodontei</taxon>
        <taxon>Myida</taxon>
        <taxon>Dreissenoidea</taxon>
        <taxon>Dreissenidae</taxon>
        <taxon>Dreissena</taxon>
    </lineage>
</organism>
<evidence type="ECO:0000256" key="1">
    <source>
        <dbReference type="ARBA" id="ARBA00004613"/>
    </source>
</evidence>
<reference evidence="9" key="1">
    <citation type="journal article" date="2019" name="bioRxiv">
        <title>The Genome of the Zebra Mussel, Dreissena polymorpha: A Resource for Invasive Species Research.</title>
        <authorList>
            <person name="McCartney M.A."/>
            <person name="Auch B."/>
            <person name="Kono T."/>
            <person name="Mallez S."/>
            <person name="Zhang Y."/>
            <person name="Obille A."/>
            <person name="Becker A."/>
            <person name="Abrahante J.E."/>
            <person name="Garbe J."/>
            <person name="Badalamenti J.P."/>
            <person name="Herman A."/>
            <person name="Mangelson H."/>
            <person name="Liachko I."/>
            <person name="Sullivan S."/>
            <person name="Sone E.D."/>
            <person name="Koren S."/>
            <person name="Silverstein K.A.T."/>
            <person name="Beckman K.B."/>
            <person name="Gohl D.M."/>
        </authorList>
    </citation>
    <scope>NUCLEOTIDE SEQUENCE</scope>
    <source>
        <strain evidence="9">Duluth1</strain>
        <tissue evidence="9">Whole animal</tissue>
    </source>
</reference>
<comment type="caution">
    <text evidence="9">The sequence shown here is derived from an EMBL/GenBank/DDBJ whole genome shotgun (WGS) entry which is preliminary data.</text>
</comment>
<dbReference type="GO" id="GO:0005737">
    <property type="term" value="C:cytoplasm"/>
    <property type="evidence" value="ECO:0007669"/>
    <property type="project" value="TreeGrafter"/>
</dbReference>
<dbReference type="Proteomes" id="UP000828390">
    <property type="component" value="Unassembled WGS sequence"/>
</dbReference>
<keyword evidence="10" id="KW-1185">Reference proteome</keyword>
<dbReference type="InterPro" id="IPR001148">
    <property type="entry name" value="CA_dom"/>
</dbReference>
<proteinExistence type="inferred from homology"/>
<feature type="domain" description="Alpha-carbonic anhydrase" evidence="8">
    <location>
        <begin position="289"/>
        <end position="544"/>
    </location>
</feature>
<dbReference type="InterPro" id="IPR023561">
    <property type="entry name" value="Carbonic_anhydrase_a-class"/>
</dbReference>
<accession>A0A9D4QQH7</accession>
<evidence type="ECO:0000313" key="10">
    <source>
        <dbReference type="Proteomes" id="UP000828390"/>
    </source>
</evidence>
<dbReference type="SUPFAM" id="SSF51069">
    <property type="entry name" value="Carbonic anhydrase"/>
    <property type="match status" value="4"/>
</dbReference>
<dbReference type="EC" id="4.2.1.1" evidence="6"/>
<reference evidence="9" key="2">
    <citation type="submission" date="2020-11" db="EMBL/GenBank/DDBJ databases">
        <authorList>
            <person name="McCartney M.A."/>
            <person name="Auch B."/>
            <person name="Kono T."/>
            <person name="Mallez S."/>
            <person name="Becker A."/>
            <person name="Gohl D.M."/>
            <person name="Silverstein K.A.T."/>
            <person name="Koren S."/>
            <person name="Bechman K.B."/>
            <person name="Herman A."/>
            <person name="Abrahante J.E."/>
            <person name="Garbe J."/>
        </authorList>
    </citation>
    <scope>NUCLEOTIDE SEQUENCE</scope>
    <source>
        <strain evidence="9">Duluth1</strain>
        <tissue evidence="9">Whole animal</tissue>
    </source>
</reference>
<keyword evidence="4 6" id="KW-0479">Metal-binding</keyword>
<dbReference type="InterPro" id="IPR036398">
    <property type="entry name" value="CA_dom_sf"/>
</dbReference>
<feature type="region of interest" description="Disordered" evidence="7">
    <location>
        <begin position="831"/>
        <end position="850"/>
    </location>
</feature>
<feature type="region of interest" description="Disordered" evidence="7">
    <location>
        <begin position="517"/>
        <end position="539"/>
    </location>
</feature>
<dbReference type="GO" id="GO:0005576">
    <property type="term" value="C:extracellular region"/>
    <property type="evidence" value="ECO:0007669"/>
    <property type="project" value="UniProtKB-SubCell"/>
</dbReference>
<dbReference type="PROSITE" id="PS00162">
    <property type="entry name" value="ALPHA_CA_1"/>
    <property type="match status" value="4"/>
</dbReference>
<comment type="function">
    <text evidence="6">Reversible hydration of carbon dioxide.</text>
</comment>
<comment type="similarity">
    <text evidence="2 6">Belongs to the alpha-carbonic anhydrase family.</text>
</comment>
<keyword evidence="3" id="KW-0964">Secreted</keyword>
<feature type="domain" description="Alpha-carbonic anhydrase" evidence="8">
    <location>
        <begin position="1"/>
        <end position="267"/>
    </location>
</feature>
<keyword evidence="6" id="KW-0456">Lyase</keyword>
<dbReference type="SMART" id="SM01057">
    <property type="entry name" value="Carb_anhydrase"/>
    <property type="match status" value="4"/>
</dbReference>
<dbReference type="PROSITE" id="PS51144">
    <property type="entry name" value="ALPHA_CA_2"/>
    <property type="match status" value="4"/>
</dbReference>
<dbReference type="Pfam" id="PF00194">
    <property type="entry name" value="Carb_anhydrase"/>
    <property type="match status" value="4"/>
</dbReference>
<evidence type="ECO:0000256" key="7">
    <source>
        <dbReference type="SAM" id="MobiDB-lite"/>
    </source>
</evidence>
<feature type="region of interest" description="Disordered" evidence="7">
    <location>
        <begin position="278"/>
        <end position="297"/>
    </location>
</feature>
<protein>
    <recommendedName>
        <fullName evidence="6">Carbonic anhydrase</fullName>
        <ecNumber evidence="6">4.2.1.1</ecNumber>
    </recommendedName>
</protein>
<evidence type="ECO:0000256" key="6">
    <source>
        <dbReference type="RuleBase" id="RU367011"/>
    </source>
</evidence>